<evidence type="ECO:0000313" key="2">
    <source>
        <dbReference type="EMBL" id="SDJ17356.1"/>
    </source>
</evidence>
<dbReference type="PANTHER" id="PTHR19328">
    <property type="entry name" value="HEDGEHOG-INTERACTING PROTEIN"/>
    <property type="match status" value="1"/>
</dbReference>
<dbReference type="Gene3D" id="2.120.10.30">
    <property type="entry name" value="TolB, C-terminal domain"/>
    <property type="match status" value="1"/>
</dbReference>
<dbReference type="InterPro" id="IPR011042">
    <property type="entry name" value="6-blade_b-propeller_TolB-like"/>
</dbReference>
<accession>A0A1G8RK69</accession>
<protein>
    <submittedName>
        <fullName evidence="2">Glucose/arabinose dehydrogenase, beta-propeller fold</fullName>
    </submittedName>
</protein>
<sequence>MRSIIFFLFIFIAACSSGEQEPTSSTAEKENAEPLEQGILATNFNTPWSIAASGDDFYITERAGKLFLVSDAGEITEQTLELSAPLYTRGEAGLLGFSLLDADQGYIYYSYNAGDGPRNRVSKITKTDDTWTESEVIIDEIPGARIHNGGRLEQGPEGHLFITTGDAADPECAQDKESLAGKILRMNIDGSVPEDNPFEESYVYSYGHRNPQGITWTEDGTMYSTEHGESAKDEINIIEPGKNYGWPVIEGDEQAEGMVTPFYHTGNDTWAPSGIDAFEGKLYVAALRGERLLEVEPESLEINVLSEEYGRIRDILFTEGYGHGITSNRDGRGNPEEEDDVFFRFTP</sequence>
<dbReference type="EMBL" id="FNEV01000002">
    <property type="protein sequence ID" value="SDJ17356.1"/>
    <property type="molecule type" value="Genomic_DNA"/>
</dbReference>
<dbReference type="InterPro" id="IPR012938">
    <property type="entry name" value="Glc/Sorbosone_DH"/>
</dbReference>
<proteinExistence type="predicted"/>
<reference evidence="3" key="1">
    <citation type="submission" date="2016-10" db="EMBL/GenBank/DDBJ databases">
        <authorList>
            <person name="Varghese N."/>
            <person name="Submissions S."/>
        </authorList>
    </citation>
    <scope>NUCLEOTIDE SEQUENCE [LARGE SCALE GENOMIC DNA]</scope>
    <source>
        <strain evidence="3">DSM 4771</strain>
    </source>
</reference>
<dbReference type="OrthoDB" id="9770043at2"/>
<keyword evidence="3" id="KW-1185">Reference proteome</keyword>
<dbReference type="AlphaFoldDB" id="A0A1G8RK69"/>
<name>A0A1G8RK69_9BACI</name>
<dbReference type="Pfam" id="PF07995">
    <property type="entry name" value="GSDH"/>
    <property type="match status" value="1"/>
</dbReference>
<gene>
    <name evidence="2" type="ORF">SAMN04490247_1085</name>
</gene>
<dbReference type="InterPro" id="IPR011041">
    <property type="entry name" value="Quinoprot_gluc/sorb_DH_b-prop"/>
</dbReference>
<dbReference type="RefSeq" id="WP_093192810.1">
    <property type="nucleotide sequence ID" value="NZ_FNEV01000002.1"/>
</dbReference>
<dbReference type="Proteomes" id="UP000199225">
    <property type="component" value="Unassembled WGS sequence"/>
</dbReference>
<organism evidence="2 3">
    <name type="scientific">Salimicrobium halophilum</name>
    <dbReference type="NCBI Taxonomy" id="86666"/>
    <lineage>
        <taxon>Bacteria</taxon>
        <taxon>Bacillati</taxon>
        <taxon>Bacillota</taxon>
        <taxon>Bacilli</taxon>
        <taxon>Bacillales</taxon>
        <taxon>Bacillaceae</taxon>
        <taxon>Salimicrobium</taxon>
    </lineage>
</organism>
<feature type="domain" description="Glucose/Sorbosone dehydrogenase" evidence="1">
    <location>
        <begin position="44"/>
        <end position="317"/>
    </location>
</feature>
<evidence type="ECO:0000313" key="3">
    <source>
        <dbReference type="Proteomes" id="UP000199225"/>
    </source>
</evidence>
<dbReference type="SUPFAM" id="SSF50952">
    <property type="entry name" value="Soluble quinoprotein glucose dehydrogenase"/>
    <property type="match status" value="1"/>
</dbReference>
<dbReference type="PROSITE" id="PS51257">
    <property type="entry name" value="PROKAR_LIPOPROTEIN"/>
    <property type="match status" value="1"/>
</dbReference>
<evidence type="ECO:0000259" key="1">
    <source>
        <dbReference type="Pfam" id="PF07995"/>
    </source>
</evidence>
<dbReference type="PANTHER" id="PTHR19328:SF13">
    <property type="entry name" value="HIPL1 PROTEIN"/>
    <property type="match status" value="1"/>
</dbReference>
<dbReference type="STRING" id="86666.SAMN04490247_1085"/>